<evidence type="ECO:0000256" key="5">
    <source>
        <dbReference type="ARBA" id="ARBA00022989"/>
    </source>
</evidence>
<feature type="domain" description="ABC transporter" evidence="8">
    <location>
        <begin position="347"/>
        <end position="584"/>
    </location>
</feature>
<feature type="transmembrane region" description="Helical" evidence="7">
    <location>
        <begin position="275"/>
        <end position="295"/>
    </location>
</feature>
<keyword evidence="2 7" id="KW-0812">Transmembrane</keyword>
<dbReference type="Pfam" id="PF00664">
    <property type="entry name" value="ABC_membrane"/>
    <property type="match status" value="1"/>
</dbReference>
<evidence type="ECO:0000256" key="7">
    <source>
        <dbReference type="SAM" id="Phobius"/>
    </source>
</evidence>
<dbReference type="InterPro" id="IPR003439">
    <property type="entry name" value="ABC_transporter-like_ATP-bd"/>
</dbReference>
<dbReference type="PANTHER" id="PTHR24221">
    <property type="entry name" value="ATP-BINDING CASSETTE SUB-FAMILY B"/>
    <property type="match status" value="1"/>
</dbReference>
<evidence type="ECO:0000256" key="4">
    <source>
        <dbReference type="ARBA" id="ARBA00022840"/>
    </source>
</evidence>
<gene>
    <name evidence="10" type="ORF">COW24_05510</name>
</gene>
<dbReference type="GO" id="GO:0034040">
    <property type="term" value="F:ATPase-coupled lipid transmembrane transporter activity"/>
    <property type="evidence" value="ECO:0007669"/>
    <property type="project" value="TreeGrafter"/>
</dbReference>
<dbReference type="Pfam" id="PF00005">
    <property type="entry name" value="ABC_tran"/>
    <property type="match status" value="1"/>
</dbReference>
<evidence type="ECO:0000256" key="3">
    <source>
        <dbReference type="ARBA" id="ARBA00022741"/>
    </source>
</evidence>
<evidence type="ECO:0008006" key="12">
    <source>
        <dbReference type="Google" id="ProtNLM"/>
    </source>
</evidence>
<keyword evidence="6 7" id="KW-0472">Membrane</keyword>
<evidence type="ECO:0000259" key="8">
    <source>
        <dbReference type="PROSITE" id="PS50893"/>
    </source>
</evidence>
<dbReference type="InterPro" id="IPR027417">
    <property type="entry name" value="P-loop_NTPase"/>
</dbReference>
<evidence type="ECO:0000256" key="2">
    <source>
        <dbReference type="ARBA" id="ARBA00022692"/>
    </source>
</evidence>
<feature type="transmembrane region" description="Helical" evidence="7">
    <location>
        <begin position="252"/>
        <end position="269"/>
    </location>
</feature>
<dbReference type="EMBL" id="PFGC01000057">
    <property type="protein sequence ID" value="PIW36390.1"/>
    <property type="molecule type" value="Genomic_DNA"/>
</dbReference>
<keyword evidence="3" id="KW-0547">Nucleotide-binding</keyword>
<dbReference type="Gene3D" id="1.20.1560.10">
    <property type="entry name" value="ABC transporter type 1, transmembrane domain"/>
    <property type="match status" value="1"/>
</dbReference>
<evidence type="ECO:0000313" key="11">
    <source>
        <dbReference type="Proteomes" id="UP000230292"/>
    </source>
</evidence>
<keyword evidence="5 7" id="KW-1133">Transmembrane helix</keyword>
<dbReference type="Proteomes" id="UP000230292">
    <property type="component" value="Unassembled WGS sequence"/>
</dbReference>
<feature type="transmembrane region" description="Helical" evidence="7">
    <location>
        <begin position="63"/>
        <end position="84"/>
    </location>
</feature>
<comment type="caution">
    <text evidence="10">The sequence shown here is derived from an EMBL/GenBank/DDBJ whole genome shotgun (WGS) entry which is preliminary data.</text>
</comment>
<dbReference type="AlphaFoldDB" id="A0A2M7H2C9"/>
<evidence type="ECO:0000259" key="9">
    <source>
        <dbReference type="PROSITE" id="PS50929"/>
    </source>
</evidence>
<dbReference type="GO" id="GO:0005886">
    <property type="term" value="C:plasma membrane"/>
    <property type="evidence" value="ECO:0007669"/>
    <property type="project" value="UniProtKB-SubCell"/>
</dbReference>
<dbReference type="Gene3D" id="3.40.50.300">
    <property type="entry name" value="P-loop containing nucleotide triphosphate hydrolases"/>
    <property type="match status" value="1"/>
</dbReference>
<name>A0A2M7H2C9_9BACT</name>
<keyword evidence="4" id="KW-0067">ATP-binding</keyword>
<dbReference type="InterPro" id="IPR017871">
    <property type="entry name" value="ABC_transporter-like_CS"/>
</dbReference>
<dbReference type="GO" id="GO:0005524">
    <property type="term" value="F:ATP binding"/>
    <property type="evidence" value="ECO:0007669"/>
    <property type="project" value="UniProtKB-KW"/>
</dbReference>
<comment type="subcellular location">
    <subcellularLocation>
        <location evidence="1">Cell membrane</location>
        <topology evidence="1">Multi-pass membrane protein</topology>
    </subcellularLocation>
</comment>
<dbReference type="PROSITE" id="PS50929">
    <property type="entry name" value="ABC_TM1F"/>
    <property type="match status" value="1"/>
</dbReference>
<sequence length="595" mass="67396">MFLKDNAVTYMTRQLWRYARGNRRAVVLYFLLFVAANAIVLLEPLLVAKILNTIQQAGVTQENLWQILGFLALFIVIEIGFWAFHGPARVIELQNAFFVRAQYKKFLLNGVMNLPASWHSDHHSGDTIDRVEKGTKAIFNYAEGTFEVIESLVRFTGAYIALVYFNVHSSYIVGVMVVLTIWMILRFDRVLEGQYAKLNRFDNRVSAKIYDTISNITTVIILRIERLVSNAIYKKIMAPLKLYKRSIRINEVKWFLVTMCGALMVFMVIGSYVWLTLLAGGVVLFGTVYLLYGYLQSIRDLFFRFAYLYGNIVRHKADVSNSEALTDEFPDDVESERGHLDNTWKKIEVLDLNFSYHGPDNDDLHLENVSFSFLRGENIAFIGESGSGKTTALKVMRGLYEPQSICVLVDGLELENGFKSMSADIALIPQDPEIFNASIRDNITVGVPHTDDEIQAVTDMARFSSVVEQLPKGLSSSIVEKGVNLSGGEKQRLALARGLMASVDKSILLLDEPTSSVDPKNELAVYESMFEAFPNTTIISAIHRLHLLPKFDRIVMFDDASIVGSGSFDDLLKNSVQFRKTWERYERTVNRQPEA</sequence>
<accession>A0A2M7H2C9</accession>
<evidence type="ECO:0000313" key="10">
    <source>
        <dbReference type="EMBL" id="PIW36390.1"/>
    </source>
</evidence>
<dbReference type="GO" id="GO:0016887">
    <property type="term" value="F:ATP hydrolysis activity"/>
    <property type="evidence" value="ECO:0007669"/>
    <property type="project" value="InterPro"/>
</dbReference>
<dbReference type="InterPro" id="IPR003593">
    <property type="entry name" value="AAA+_ATPase"/>
</dbReference>
<dbReference type="PROSITE" id="PS50893">
    <property type="entry name" value="ABC_TRANSPORTER_2"/>
    <property type="match status" value="1"/>
</dbReference>
<evidence type="ECO:0000256" key="1">
    <source>
        <dbReference type="ARBA" id="ARBA00004651"/>
    </source>
</evidence>
<organism evidence="10 11">
    <name type="scientific">Candidatus Kerfeldbacteria bacterium CG15_BIG_FIL_POST_REV_8_21_14_020_45_12</name>
    <dbReference type="NCBI Taxonomy" id="2014247"/>
    <lineage>
        <taxon>Bacteria</taxon>
        <taxon>Candidatus Kerfeldiibacteriota</taxon>
    </lineage>
</organism>
<proteinExistence type="predicted"/>
<dbReference type="InterPro" id="IPR011527">
    <property type="entry name" value="ABC1_TM_dom"/>
</dbReference>
<dbReference type="SMART" id="SM00382">
    <property type="entry name" value="AAA"/>
    <property type="match status" value="1"/>
</dbReference>
<dbReference type="InterPro" id="IPR036640">
    <property type="entry name" value="ABC1_TM_sf"/>
</dbReference>
<dbReference type="InterPro" id="IPR039421">
    <property type="entry name" value="Type_1_exporter"/>
</dbReference>
<feature type="domain" description="ABC transmembrane type-1" evidence="9">
    <location>
        <begin position="27"/>
        <end position="314"/>
    </location>
</feature>
<feature type="transmembrane region" description="Helical" evidence="7">
    <location>
        <begin position="26"/>
        <end position="51"/>
    </location>
</feature>
<dbReference type="PANTHER" id="PTHR24221:SF654">
    <property type="entry name" value="ATP-BINDING CASSETTE SUB-FAMILY B MEMBER 6"/>
    <property type="match status" value="1"/>
</dbReference>
<dbReference type="PROSITE" id="PS00211">
    <property type="entry name" value="ABC_TRANSPORTER_1"/>
    <property type="match status" value="1"/>
</dbReference>
<dbReference type="SUPFAM" id="SSF90123">
    <property type="entry name" value="ABC transporter transmembrane region"/>
    <property type="match status" value="1"/>
</dbReference>
<reference evidence="10 11" key="1">
    <citation type="submission" date="2017-09" db="EMBL/GenBank/DDBJ databases">
        <title>Depth-based differentiation of microbial function through sediment-hosted aquifers and enrichment of novel symbionts in the deep terrestrial subsurface.</title>
        <authorList>
            <person name="Probst A.J."/>
            <person name="Ladd B."/>
            <person name="Jarett J.K."/>
            <person name="Geller-Mcgrath D.E."/>
            <person name="Sieber C.M."/>
            <person name="Emerson J.B."/>
            <person name="Anantharaman K."/>
            <person name="Thomas B.C."/>
            <person name="Malmstrom R."/>
            <person name="Stieglmeier M."/>
            <person name="Klingl A."/>
            <person name="Woyke T."/>
            <person name="Ryan C.M."/>
            <person name="Banfield J.F."/>
        </authorList>
    </citation>
    <scope>NUCLEOTIDE SEQUENCE [LARGE SCALE GENOMIC DNA]</scope>
    <source>
        <strain evidence="10">CG15_BIG_FIL_POST_REV_8_21_14_020_45_12</strain>
    </source>
</reference>
<dbReference type="GO" id="GO:0140359">
    <property type="term" value="F:ABC-type transporter activity"/>
    <property type="evidence" value="ECO:0007669"/>
    <property type="project" value="InterPro"/>
</dbReference>
<evidence type="ECO:0000256" key="6">
    <source>
        <dbReference type="ARBA" id="ARBA00023136"/>
    </source>
</evidence>
<feature type="transmembrane region" description="Helical" evidence="7">
    <location>
        <begin position="158"/>
        <end position="185"/>
    </location>
</feature>
<protein>
    <recommendedName>
        <fullName evidence="12">ABC transporter ATP-binding protein</fullName>
    </recommendedName>
</protein>
<dbReference type="SUPFAM" id="SSF52540">
    <property type="entry name" value="P-loop containing nucleoside triphosphate hydrolases"/>
    <property type="match status" value="1"/>
</dbReference>